<feature type="chain" id="PRO_5030624884" evidence="2">
    <location>
        <begin position="28"/>
        <end position="551"/>
    </location>
</feature>
<feature type="compositionally biased region" description="Basic and acidic residues" evidence="1">
    <location>
        <begin position="178"/>
        <end position="189"/>
    </location>
</feature>
<dbReference type="InterPro" id="IPR013780">
    <property type="entry name" value="Glyco_hydro_b"/>
</dbReference>
<feature type="signal peptide" evidence="2">
    <location>
        <begin position="1"/>
        <end position="27"/>
    </location>
</feature>
<evidence type="ECO:0000256" key="1">
    <source>
        <dbReference type="SAM" id="MobiDB-lite"/>
    </source>
</evidence>
<dbReference type="AlphaFoldDB" id="A0A7W4K067"/>
<dbReference type="Gene3D" id="3.20.20.80">
    <property type="entry name" value="Glycosidases"/>
    <property type="match status" value="1"/>
</dbReference>
<sequence length="551" mass="61103">MMGDKPMRKAASALVAAFVLQFAHARADTLAVEIAVDAAAGRHPISPLIYGVNFGSAAVLHDLRAPITRSGGNNASSYNWRLDARNTDADWFYESLPCPPDDATAQFGSRFIATARKSGAIPMVTIPMIGWTAKLGPNHTRLASFSIAKYGPQQAHDAQWFPDAGNGRAPDGTPIAHADPHDAETPDTPANEHARVRQLAAGFTRRDIRYYILDNEPSLWHITHYDVHPIGAHAQEIADRSILYSRAIKSADPHGLVVGPEEWGWTGYQYSGFDQQYDTQHGLAHPPDRENQTQGQDYVPWLLTRWKAAGHPIDVFSLHFYPQGGEFSDSDSPTVARARNRSTRDLWDRHYKDPTWINSVIALIPLMRQWVDRYYYPGTPIALTEYNWGGEKLMNGATAQADLLGIFGRERLDIALRWTAPQPGTPVYKAMKLYRNYDDRGDGFGETSIQAAVPDADRVSAFAALRARDGATTVMVINKQLDSMADVSLSLAHQSDTGTVETWQLADNRIVHLAPSRYTNARLHASLPRQSVTLFLLHPTGKRSPGTQPRR</sequence>
<reference evidence="4 5" key="1">
    <citation type="submission" date="2020-04" db="EMBL/GenBank/DDBJ databases">
        <title>Description of novel Gluconacetobacter.</title>
        <authorList>
            <person name="Sombolestani A."/>
        </authorList>
    </citation>
    <scope>NUCLEOTIDE SEQUENCE [LARGE SCALE GENOMIC DNA]</scope>
    <source>
        <strain evidence="4 5">LMG 22058</strain>
    </source>
</reference>
<dbReference type="SUPFAM" id="SSF51445">
    <property type="entry name" value="(Trans)glycosidases"/>
    <property type="match status" value="1"/>
</dbReference>
<dbReference type="InterPro" id="IPR017853">
    <property type="entry name" value="GH"/>
</dbReference>
<proteinExistence type="predicted"/>
<evidence type="ECO:0000313" key="4">
    <source>
        <dbReference type="EMBL" id="MBB2197762.1"/>
    </source>
</evidence>
<evidence type="ECO:0000313" key="5">
    <source>
        <dbReference type="Proteomes" id="UP000530320"/>
    </source>
</evidence>
<dbReference type="Gene3D" id="2.60.40.1180">
    <property type="entry name" value="Golgi alpha-mannosidase II"/>
    <property type="match status" value="1"/>
</dbReference>
<evidence type="ECO:0000259" key="3">
    <source>
        <dbReference type="Pfam" id="PF12891"/>
    </source>
</evidence>
<organism evidence="4 5">
    <name type="scientific">Gluconacetobacter dulcium</name>
    <dbReference type="NCBI Taxonomy" id="2729096"/>
    <lineage>
        <taxon>Bacteria</taxon>
        <taxon>Pseudomonadati</taxon>
        <taxon>Pseudomonadota</taxon>
        <taxon>Alphaproteobacteria</taxon>
        <taxon>Acetobacterales</taxon>
        <taxon>Acetobacteraceae</taxon>
        <taxon>Gluconacetobacter</taxon>
    </lineage>
</organism>
<name>A0A7W4K067_9PROT</name>
<accession>A0A7W4K067</accession>
<protein>
    <submittedName>
        <fullName evidence="4">Cellulase</fullName>
    </submittedName>
</protein>
<gene>
    <name evidence="4" type="ORF">HLH44_09890</name>
</gene>
<dbReference type="Pfam" id="PF12891">
    <property type="entry name" value="Glyco_hydro_44"/>
    <property type="match status" value="1"/>
</dbReference>
<dbReference type="Proteomes" id="UP000530320">
    <property type="component" value="Unassembled WGS sequence"/>
</dbReference>
<feature type="region of interest" description="Disordered" evidence="1">
    <location>
        <begin position="163"/>
        <end position="189"/>
    </location>
</feature>
<evidence type="ECO:0000256" key="2">
    <source>
        <dbReference type="SAM" id="SignalP"/>
    </source>
</evidence>
<comment type="caution">
    <text evidence="4">The sequence shown here is derived from an EMBL/GenBank/DDBJ whole genome shotgun (WGS) entry which is preliminary data.</text>
</comment>
<dbReference type="InterPro" id="IPR024745">
    <property type="entry name" value="GH44_cat"/>
</dbReference>
<dbReference type="EMBL" id="JABEQP010000005">
    <property type="protein sequence ID" value="MBB2197762.1"/>
    <property type="molecule type" value="Genomic_DNA"/>
</dbReference>
<feature type="domain" description="Glycoside hydrolase family 44 catalytic" evidence="3">
    <location>
        <begin position="85"/>
        <end position="323"/>
    </location>
</feature>
<keyword evidence="2" id="KW-0732">Signal</keyword>